<dbReference type="InterPro" id="IPR000462">
    <property type="entry name" value="CDP-OH_P_trans"/>
</dbReference>
<dbReference type="OrthoDB" id="9782011at2"/>
<evidence type="ECO:0000256" key="3">
    <source>
        <dbReference type="SAM" id="Phobius"/>
    </source>
</evidence>
<feature type="transmembrane region" description="Helical" evidence="3">
    <location>
        <begin position="110"/>
        <end position="129"/>
    </location>
</feature>
<dbReference type="eggNOG" id="COG0558">
    <property type="taxonomic scope" value="Bacteria"/>
</dbReference>
<dbReference type="GO" id="GO:0008654">
    <property type="term" value="P:phospholipid biosynthetic process"/>
    <property type="evidence" value="ECO:0007669"/>
    <property type="project" value="InterPro"/>
</dbReference>
<dbReference type="GO" id="GO:0016780">
    <property type="term" value="F:phosphotransferase activity, for other substituted phosphate groups"/>
    <property type="evidence" value="ECO:0007669"/>
    <property type="project" value="InterPro"/>
</dbReference>
<proteinExistence type="inferred from homology"/>
<comment type="caution">
    <text evidence="4">The sequence shown here is derived from an EMBL/GenBank/DDBJ whole genome shotgun (WGS) entry which is preliminary data.</text>
</comment>
<keyword evidence="3" id="KW-1133">Transmembrane helix</keyword>
<evidence type="ECO:0000313" key="5">
    <source>
        <dbReference type="Proteomes" id="UP000023430"/>
    </source>
</evidence>
<reference evidence="4 5" key="1">
    <citation type="submission" date="2014-01" db="EMBL/GenBank/DDBJ databases">
        <title>Roseivivax isoporae LMG 25204 Genome Sequencing.</title>
        <authorList>
            <person name="Lai Q."/>
            <person name="Li G."/>
            <person name="Shao Z."/>
        </authorList>
    </citation>
    <scope>NUCLEOTIDE SEQUENCE [LARGE SCALE GENOMIC DNA]</scope>
    <source>
        <strain evidence="4 5">LMG 25204</strain>
    </source>
</reference>
<keyword evidence="1 2" id="KW-0808">Transferase</keyword>
<dbReference type="Pfam" id="PF01066">
    <property type="entry name" value="CDP-OH_P_transf"/>
    <property type="match status" value="1"/>
</dbReference>
<name>X7F865_9RHOB</name>
<evidence type="ECO:0000256" key="2">
    <source>
        <dbReference type="RuleBase" id="RU003750"/>
    </source>
</evidence>
<evidence type="ECO:0000256" key="1">
    <source>
        <dbReference type="ARBA" id="ARBA00022679"/>
    </source>
</evidence>
<dbReference type="GO" id="GO:0016020">
    <property type="term" value="C:membrane"/>
    <property type="evidence" value="ECO:0007669"/>
    <property type="project" value="InterPro"/>
</dbReference>
<feature type="transmembrane region" description="Helical" evidence="3">
    <location>
        <begin position="55"/>
        <end position="73"/>
    </location>
</feature>
<keyword evidence="3" id="KW-0812">Transmembrane</keyword>
<evidence type="ECO:0008006" key="6">
    <source>
        <dbReference type="Google" id="ProtNLM"/>
    </source>
</evidence>
<keyword evidence="3" id="KW-0472">Membrane</keyword>
<dbReference type="STRING" id="1449351.RISW2_04210"/>
<organism evidence="4 5">
    <name type="scientific">Roseivivax isoporae LMG 25204</name>
    <dbReference type="NCBI Taxonomy" id="1449351"/>
    <lineage>
        <taxon>Bacteria</taxon>
        <taxon>Pseudomonadati</taxon>
        <taxon>Pseudomonadota</taxon>
        <taxon>Alphaproteobacteria</taxon>
        <taxon>Rhodobacterales</taxon>
        <taxon>Roseobacteraceae</taxon>
        <taxon>Roseivivax</taxon>
    </lineage>
</organism>
<feature type="transmembrane region" description="Helical" evidence="3">
    <location>
        <begin position="80"/>
        <end position="104"/>
    </location>
</feature>
<dbReference type="RefSeq" id="WP_051491939.1">
    <property type="nucleotide sequence ID" value="NZ_JAME01000014.1"/>
</dbReference>
<dbReference type="PROSITE" id="PS00379">
    <property type="entry name" value="CDP_ALCOHOL_P_TRANSF"/>
    <property type="match status" value="1"/>
</dbReference>
<dbReference type="Proteomes" id="UP000023430">
    <property type="component" value="Unassembled WGS sequence"/>
</dbReference>
<dbReference type="PATRIC" id="fig|1449351.3.peg.2193"/>
<sequence length="251" mass="26385">MTDLRQDPPPPIRAARARVLFGACEAQRDFALCALGGAVLIALLAKALAPGIEALAVLALYAVAATAIVTRLPHDLPYPALGWCNVVTAFRGVLVAFLAVPLLTGTGTPWLVPAVALLALSLDGVDGWLARTRGMTSRFGARFDLEVDAALACILALHAAHGVSAALVPAMLVLGFLRYVFVAAALLLPWLGRDLPDRFSRKAACVVQLSALIVLQVPVLPHVAIGPVALGAAAILSASFGRDVLWLWQRR</sequence>
<accession>X7F865</accession>
<evidence type="ECO:0000313" key="4">
    <source>
        <dbReference type="EMBL" id="ETX28923.1"/>
    </source>
</evidence>
<dbReference type="AlphaFoldDB" id="X7F865"/>
<feature type="transmembrane region" description="Helical" evidence="3">
    <location>
        <begin position="229"/>
        <end position="248"/>
    </location>
</feature>
<dbReference type="Gene3D" id="1.20.120.1760">
    <property type="match status" value="1"/>
</dbReference>
<comment type="similarity">
    <text evidence="2">Belongs to the CDP-alcohol phosphatidyltransferase class-I family.</text>
</comment>
<dbReference type="InterPro" id="IPR048254">
    <property type="entry name" value="CDP_ALCOHOL_P_TRANSF_CS"/>
</dbReference>
<dbReference type="EMBL" id="JAME01000014">
    <property type="protein sequence ID" value="ETX28923.1"/>
    <property type="molecule type" value="Genomic_DNA"/>
</dbReference>
<gene>
    <name evidence="4" type="ORF">RISW2_04210</name>
</gene>
<dbReference type="InterPro" id="IPR043130">
    <property type="entry name" value="CDP-OH_PTrfase_TM_dom"/>
</dbReference>
<keyword evidence="5" id="KW-1185">Reference proteome</keyword>
<protein>
    <recommendedName>
        <fullName evidence="6">CDP-alcohol phosphatidyltransferase</fullName>
    </recommendedName>
</protein>